<organism evidence="15 16">
    <name type="scientific">Galemys pyrenaicus</name>
    <name type="common">Iberian desman</name>
    <name type="synonym">Pyrenean desman</name>
    <dbReference type="NCBI Taxonomy" id="202257"/>
    <lineage>
        <taxon>Eukaryota</taxon>
        <taxon>Metazoa</taxon>
        <taxon>Chordata</taxon>
        <taxon>Craniata</taxon>
        <taxon>Vertebrata</taxon>
        <taxon>Euteleostomi</taxon>
        <taxon>Mammalia</taxon>
        <taxon>Eutheria</taxon>
        <taxon>Laurasiatheria</taxon>
        <taxon>Eulipotyphla</taxon>
        <taxon>Talpidae</taxon>
        <taxon>Galemys</taxon>
    </lineage>
</organism>
<keyword evidence="6 13" id="KW-0995">Kinetochore</keyword>
<evidence type="ECO:0000256" key="7">
    <source>
        <dbReference type="ARBA" id="ARBA00023054"/>
    </source>
</evidence>
<comment type="similarity">
    <text evidence="1 13">Belongs to the SPC24 family.</text>
</comment>
<evidence type="ECO:0000256" key="13">
    <source>
        <dbReference type="RuleBase" id="RU368011"/>
    </source>
</evidence>
<comment type="caution">
    <text evidence="15">The sequence shown here is derived from an EMBL/GenBank/DDBJ whole genome shotgun (WGS) entry which is preliminary data.</text>
</comment>
<evidence type="ECO:0000256" key="6">
    <source>
        <dbReference type="ARBA" id="ARBA00022838"/>
    </source>
</evidence>
<evidence type="ECO:0000256" key="1">
    <source>
        <dbReference type="ARBA" id="ARBA00007804"/>
    </source>
</evidence>
<proteinExistence type="inferred from homology"/>
<dbReference type="FunFam" id="3.30.160.570:FF:000001">
    <property type="entry name" value="SPC24, NDC80 kinetochore complex component"/>
    <property type="match status" value="1"/>
</dbReference>
<dbReference type="GO" id="GO:0008017">
    <property type="term" value="F:microtubule binding"/>
    <property type="evidence" value="ECO:0007669"/>
    <property type="project" value="TreeGrafter"/>
</dbReference>
<accession>A0A8J6DVC1</accession>
<keyword evidence="8 13" id="KW-0539">Nucleus</keyword>
<dbReference type="GO" id="GO:0051301">
    <property type="term" value="P:cell division"/>
    <property type="evidence" value="ECO:0007669"/>
    <property type="project" value="UniProtKB-UniRule"/>
</dbReference>
<dbReference type="GO" id="GO:0005634">
    <property type="term" value="C:nucleus"/>
    <property type="evidence" value="ECO:0007669"/>
    <property type="project" value="UniProtKB-SubCell"/>
</dbReference>
<evidence type="ECO:0000256" key="10">
    <source>
        <dbReference type="ARBA" id="ARBA00023328"/>
    </source>
</evidence>
<comment type="subcellular location">
    <subcellularLocation>
        <location evidence="13">Nucleus</location>
    </subcellularLocation>
    <subcellularLocation>
        <location evidence="13">Chromosome</location>
        <location evidence="13">Centromere</location>
        <location evidence="13">Kinetochore</location>
    </subcellularLocation>
</comment>
<reference evidence="15" key="1">
    <citation type="journal article" date="2021" name="Evol. Appl.">
        <title>The genome of the Pyrenean desman and the effects of bottlenecks and inbreeding on the genomic landscape of an endangered species.</title>
        <authorList>
            <person name="Escoda L."/>
            <person name="Castresana J."/>
        </authorList>
    </citation>
    <scope>NUCLEOTIDE SEQUENCE</scope>
    <source>
        <strain evidence="15">IBE-C5619</strain>
    </source>
</reference>
<dbReference type="PANTHER" id="PTHR22142">
    <property type="match status" value="1"/>
</dbReference>
<keyword evidence="10 13" id="KW-0137">Centromere</keyword>
<keyword evidence="16" id="KW-1185">Reference proteome</keyword>
<protein>
    <recommendedName>
        <fullName evidence="2 13">Kinetochore protein Spc24</fullName>
    </recommendedName>
</protein>
<evidence type="ECO:0000256" key="11">
    <source>
        <dbReference type="ARBA" id="ARBA00045419"/>
    </source>
</evidence>
<dbReference type="InterPro" id="IPR013252">
    <property type="entry name" value="Ndc80_Spc24"/>
</dbReference>
<feature type="coiled-coil region" evidence="14">
    <location>
        <begin position="66"/>
        <end position="100"/>
    </location>
</feature>
<keyword evidence="9 13" id="KW-0131">Cell cycle</keyword>
<dbReference type="Gene3D" id="3.30.160.570">
    <property type="entry name" value="Ncd80 complex, Spc24 subunit"/>
    <property type="match status" value="1"/>
</dbReference>
<keyword evidence="3 13" id="KW-0158">Chromosome</keyword>
<evidence type="ECO:0000256" key="3">
    <source>
        <dbReference type="ARBA" id="ARBA00022454"/>
    </source>
</evidence>
<dbReference type="Proteomes" id="UP000700334">
    <property type="component" value="Unassembled WGS sequence"/>
</dbReference>
<gene>
    <name evidence="15" type="ORF">J0S82_014402</name>
</gene>
<feature type="coiled-coil region" evidence="14">
    <location>
        <begin position="139"/>
        <end position="169"/>
    </location>
</feature>
<dbReference type="AlphaFoldDB" id="A0A8J6DVC1"/>
<name>A0A8J6DVC1_GALPY</name>
<evidence type="ECO:0000256" key="5">
    <source>
        <dbReference type="ARBA" id="ARBA00022776"/>
    </source>
</evidence>
<dbReference type="GO" id="GO:0007059">
    <property type="term" value="P:chromosome segregation"/>
    <property type="evidence" value="ECO:0007669"/>
    <property type="project" value="TreeGrafter"/>
</dbReference>
<sequence length="242" mass="27573">MAAFRDMEEVSQGLLSLLGTNRAEAQQRRLLGRHEQMVERLLETQDGAEQRLREILAMEKEVAQNLLDAKEQAHQGSAKLQQLEAELQKAGEEDAHLKDSLLYPFLHAEWRSKALGPVWLRLAHGPPSFQSKGSLTACSTQLTRELDELKEIEADLERKEREVDEDTTVTIPSAVYVAQLYRRISKIEWDYECEPGMIKGIHHGPSVAQPLHLDSTQLSRKFISDYLWSLVDTEWSVECLLA</sequence>
<dbReference type="PANTHER" id="PTHR22142:SF2">
    <property type="entry name" value="KINETOCHORE PROTEIN SPC24"/>
    <property type="match status" value="1"/>
</dbReference>
<dbReference type="Pfam" id="PF08286">
    <property type="entry name" value="Spc24"/>
    <property type="match status" value="1"/>
</dbReference>
<evidence type="ECO:0000256" key="8">
    <source>
        <dbReference type="ARBA" id="ARBA00023242"/>
    </source>
</evidence>
<evidence type="ECO:0000313" key="15">
    <source>
        <dbReference type="EMBL" id="KAG8523267.1"/>
    </source>
</evidence>
<keyword evidence="5 13" id="KW-0498">Mitosis</keyword>
<evidence type="ECO:0000256" key="4">
    <source>
        <dbReference type="ARBA" id="ARBA00022618"/>
    </source>
</evidence>
<keyword evidence="7 14" id="KW-0175">Coiled coil</keyword>
<dbReference type="CDD" id="cd11565">
    <property type="entry name" value="RWD_Spc24"/>
    <property type="match status" value="1"/>
</dbReference>
<keyword evidence="4 13" id="KW-0132">Cell division</keyword>
<evidence type="ECO:0000256" key="2">
    <source>
        <dbReference type="ARBA" id="ARBA00013690"/>
    </source>
</evidence>
<dbReference type="EMBL" id="JAGFMF010011417">
    <property type="protein sequence ID" value="KAG8523267.1"/>
    <property type="molecule type" value="Genomic_DNA"/>
</dbReference>
<evidence type="ECO:0000256" key="14">
    <source>
        <dbReference type="SAM" id="Coils"/>
    </source>
</evidence>
<evidence type="ECO:0000313" key="16">
    <source>
        <dbReference type="Proteomes" id="UP000700334"/>
    </source>
</evidence>
<comment type="subunit">
    <text evidence="12">Component of the NDC80 complex, which consists of NDC80/HEC1, CDCA1, SPBC24 and SPBC25. The NDC80 complex is formed by two subcomplexes composed of NDC80/HEC1-CDCA1 and SPBC24-SPBC25. Each subcomplex is formed by parallel interactions through the coiled-coil domains of individual subunits. Formation of a tetrameric complex is mediated by interactions between the C-terminal regions of both subunits of the NDC80/HEC1-CDCA1 subcomplex and the N-terminal regions of both subunits of the SPBC24-SPBC25 complex. The tetrameric NDC80 complex has an elongated rod-like structure with globular domains at either end.</text>
</comment>
<dbReference type="OrthoDB" id="6432863at2759"/>
<comment type="function">
    <text evidence="11">Acts as a component of the essential kinetochore-associated NDC80 complex, which is required for chromosome segregation and spindle checkpoint activity. Required for kinetochore integrity and the organization of stable microtubule binding sites in the outer plate of the kinetochore. The NDC80 complex synergistically enhances the affinity of the SKA1 complex for microtubules and may allow the NDC80 complex to track depolymerizing microtubules.</text>
</comment>
<evidence type="ECO:0000256" key="12">
    <source>
        <dbReference type="ARBA" id="ARBA00064545"/>
    </source>
</evidence>
<evidence type="ECO:0000256" key="9">
    <source>
        <dbReference type="ARBA" id="ARBA00023306"/>
    </source>
</evidence>
<dbReference type="GO" id="GO:0031262">
    <property type="term" value="C:Ndc80 complex"/>
    <property type="evidence" value="ECO:0007669"/>
    <property type="project" value="TreeGrafter"/>
</dbReference>